<evidence type="ECO:0000313" key="3">
    <source>
        <dbReference type="Proteomes" id="UP000230066"/>
    </source>
</evidence>
<evidence type="ECO:0000313" key="2">
    <source>
        <dbReference type="EMBL" id="THD27707.1"/>
    </source>
</evidence>
<dbReference type="AlphaFoldDB" id="A0A4E0RYZ7"/>
<dbReference type="Proteomes" id="UP000230066">
    <property type="component" value="Unassembled WGS sequence"/>
</dbReference>
<dbReference type="EMBL" id="JXXN02000346">
    <property type="protein sequence ID" value="THD27707.1"/>
    <property type="molecule type" value="Genomic_DNA"/>
</dbReference>
<evidence type="ECO:0000256" key="1">
    <source>
        <dbReference type="SAM" id="MobiDB-lite"/>
    </source>
</evidence>
<sequence>MQNFLKFGVRCDNDSTLIKVDENLSLPEILVIAIAKLKLPESNPSDYCFILFSEVDESATYITEENRNLLANDVVHLVKNPSVATDLAINSLRFELQILNWDDSQCLRLYGVLTELSALMRCPQFAIEFVKAEGLDVVFQLLESFEHVETTQQEPPVWPALMTCLAQLSEYGISGADDQLGDVTKGKGSTTIQDVRSKENDSGNPNVSNMMFTQTFNELFSWHLVSEKFVAVLASKCMSETNMDTMKNELKILLKLLTHCSSCAETVAVHTGPEFVYSRLKVAHNALCSETDQTEYVFLTPTSSQNVSNPEDRSARCSTSETERTVPNEIACLPDWVVNPLRNELMCSLLGCMYALLYHAYRNGRLASVLPTYLNSHTLPELISYFPQIKVRPHHIIRLANTSESSRRQMTSKFGTEHGTNLIGSGRDNSFRGGSNFYFQLAPSRNQGTTKTENESSNFMTPVSILYGLQKLQLALLAEELMTNACQEATGQQKSPDGEYANHKHFRHLCSSLLRSNPTTYADENATVADQIRSLLLQACGGDRNYLLKIAEQLSPLEPGFEFRQQPFSRLHFNCLRAFAIAKPGIVPLILSYGCDPKTRSIEPGSPRSMQFNRFSNWRTSPDDASRYFTDDSLLQRPALSLAERRRKSTNFARISGPGDLSQKLKFPLLQVVSSLNRLLCKLLNVTDRVEPLCLADLHRKQIDLHRFCPILFDTRASGMNAFEDIFVRSMCVLFDIWTHLNATSQDVEDVLLVLREQLSFALKQNPLSAEDFEQLVRQYNLQSVLRDWKRKDQTTRDEMYKTHPVLKFSVIKFFAVKHYFVSHKAVCCIQDQLYRWIRIQVTTVPYEGGARLISSFSDNIKYQVYLSADRNSLVLMDQKKCTHGLWPLTCIERVSTGVEERVKKNAERTIVLRITIRENNEPDEWASNPSPQCGKSQTMQSILVARNDAEYNYWWDGLYILHLIHSPSKQFAEDIQFLTALDMELRVSGLDLSSLPSKSRPIPADPPEFDFPEP</sequence>
<protein>
    <recommendedName>
        <fullName evidence="4">Engulfment and cell motility protein 1</fullName>
    </recommendedName>
</protein>
<evidence type="ECO:0008006" key="4">
    <source>
        <dbReference type="Google" id="ProtNLM"/>
    </source>
</evidence>
<feature type="region of interest" description="Disordered" evidence="1">
    <location>
        <begin position="186"/>
        <end position="206"/>
    </location>
</feature>
<accession>A0A4E0RYZ7</accession>
<organism evidence="2 3">
    <name type="scientific">Fasciola hepatica</name>
    <name type="common">Liver fluke</name>
    <dbReference type="NCBI Taxonomy" id="6192"/>
    <lineage>
        <taxon>Eukaryota</taxon>
        <taxon>Metazoa</taxon>
        <taxon>Spiralia</taxon>
        <taxon>Lophotrochozoa</taxon>
        <taxon>Platyhelminthes</taxon>
        <taxon>Trematoda</taxon>
        <taxon>Digenea</taxon>
        <taxon>Plagiorchiida</taxon>
        <taxon>Echinostomata</taxon>
        <taxon>Echinostomatoidea</taxon>
        <taxon>Fasciolidae</taxon>
        <taxon>Fasciola</taxon>
    </lineage>
</organism>
<gene>
    <name evidence="2" type="ORF">D915_001426</name>
</gene>
<dbReference type="Gene3D" id="6.10.10.90">
    <property type="match status" value="1"/>
</dbReference>
<name>A0A4E0RYZ7_FASHE</name>
<proteinExistence type="predicted"/>
<keyword evidence="3" id="KW-1185">Reference proteome</keyword>
<reference evidence="2" key="1">
    <citation type="submission" date="2019-03" db="EMBL/GenBank/DDBJ databases">
        <title>Improved annotation for the trematode Fasciola hepatica.</title>
        <authorList>
            <person name="Choi Y.-J."/>
            <person name="Martin J."/>
            <person name="Mitreva M."/>
        </authorList>
    </citation>
    <scope>NUCLEOTIDE SEQUENCE [LARGE SCALE GENOMIC DNA]</scope>
</reference>
<comment type="caution">
    <text evidence="2">The sequence shown here is derived from an EMBL/GenBank/DDBJ whole genome shotgun (WGS) entry which is preliminary data.</text>
</comment>